<dbReference type="AlphaFoldDB" id="A0A8H3DB63"/>
<organism evidence="2 3">
    <name type="scientific">Rhizoctonia solani</name>
    <dbReference type="NCBI Taxonomy" id="456999"/>
    <lineage>
        <taxon>Eukaryota</taxon>
        <taxon>Fungi</taxon>
        <taxon>Dikarya</taxon>
        <taxon>Basidiomycota</taxon>
        <taxon>Agaricomycotina</taxon>
        <taxon>Agaricomycetes</taxon>
        <taxon>Cantharellales</taxon>
        <taxon>Ceratobasidiaceae</taxon>
        <taxon>Rhizoctonia</taxon>
    </lineage>
</organism>
<sequence>MPLPTAKFTSRIQHGSGPRPTSARALLSFEDPPTRRSSTLSYSLFVSNQGVHFSPTLARAKVANMTIGEKVGVITGSGYSPASSSMNPEMIPSTESSARCVGDIHAAERLERYNFPIGINAALMLAVQSNQIPVQL</sequence>
<gene>
    <name evidence="2" type="ORF">RDB_LOCUS114775</name>
</gene>
<evidence type="ECO:0000313" key="2">
    <source>
        <dbReference type="EMBL" id="CAE6518204.1"/>
    </source>
</evidence>
<protein>
    <submittedName>
        <fullName evidence="2">Uncharacterized protein</fullName>
    </submittedName>
</protein>
<name>A0A8H3DB63_9AGAM</name>
<evidence type="ECO:0000256" key="1">
    <source>
        <dbReference type="SAM" id="MobiDB-lite"/>
    </source>
</evidence>
<evidence type="ECO:0000313" key="3">
    <source>
        <dbReference type="Proteomes" id="UP000663850"/>
    </source>
</evidence>
<proteinExistence type="predicted"/>
<comment type="caution">
    <text evidence="2">The sequence shown here is derived from an EMBL/GenBank/DDBJ whole genome shotgun (WGS) entry which is preliminary data.</text>
</comment>
<accession>A0A8H3DB63</accession>
<dbReference type="EMBL" id="CAJMWZ010006206">
    <property type="protein sequence ID" value="CAE6518204.1"/>
    <property type="molecule type" value="Genomic_DNA"/>
</dbReference>
<dbReference type="Proteomes" id="UP000663850">
    <property type="component" value="Unassembled WGS sequence"/>
</dbReference>
<feature type="region of interest" description="Disordered" evidence="1">
    <location>
        <begin position="1"/>
        <end position="25"/>
    </location>
</feature>
<reference evidence="2" key="1">
    <citation type="submission" date="2021-01" db="EMBL/GenBank/DDBJ databases">
        <authorList>
            <person name="Kaushik A."/>
        </authorList>
    </citation>
    <scope>NUCLEOTIDE SEQUENCE</scope>
    <source>
        <strain evidence="2">Type strain: AG8-Rh-89/</strain>
    </source>
</reference>